<reference evidence="1 2" key="1">
    <citation type="submission" date="2024-04" db="EMBL/GenBank/DDBJ databases">
        <title>Tritrichomonas musculus Genome.</title>
        <authorList>
            <person name="Alves-Ferreira E."/>
            <person name="Grigg M."/>
            <person name="Lorenzi H."/>
            <person name="Galac M."/>
        </authorList>
    </citation>
    <scope>NUCLEOTIDE SEQUENCE [LARGE SCALE GENOMIC DNA]</scope>
    <source>
        <strain evidence="1 2">EAF2021</strain>
    </source>
</reference>
<keyword evidence="2" id="KW-1185">Reference proteome</keyword>
<dbReference type="SUPFAM" id="SSF48371">
    <property type="entry name" value="ARM repeat"/>
    <property type="match status" value="1"/>
</dbReference>
<dbReference type="InterPro" id="IPR011989">
    <property type="entry name" value="ARM-like"/>
</dbReference>
<evidence type="ECO:0000313" key="2">
    <source>
        <dbReference type="Proteomes" id="UP001470230"/>
    </source>
</evidence>
<dbReference type="EMBL" id="JAPFFF010000010">
    <property type="protein sequence ID" value="KAK8881538.1"/>
    <property type="molecule type" value="Genomic_DNA"/>
</dbReference>
<comment type="caution">
    <text evidence="1">The sequence shown here is derived from an EMBL/GenBank/DDBJ whole genome shotgun (WGS) entry which is preliminary data.</text>
</comment>
<name>A0ABR2JSX0_9EUKA</name>
<accession>A0ABR2JSX0</accession>
<sequence length="471" mass="54689">MIQNFIYKFPDIEPKGPVDTSEQETISSVDQILNKLILSFNQYSFNDLIHSISELNRYMKCFEIDINDFNSKQVNIIFYVLLSDDTFTIFFDNIIRTLKALVLIPGFDISPFENIQFFRNILFSVTPSIKYPSNGILLLASILDASRNPRSIMVDSDIISFLFNIAFTNEAIKKSIFSFFASLLIILDNEMKNYLKDITPFFYQVMAEKITSPNILLDYFEILLQRIPVGYVTECLANQIDFTPFLEKCQSNDKYDQIATLKLVLLLLEIQCQAMYNQIDLKYFLGIFEKECCIEADKEEGKLTEKILILFFKIASKTFHLKPSINDYINQLLQFSMYAIDQTNFKLKKASLTFLTKLIPAKPDVLHKLIELNFISILSQYLECTGDKIKNVIIKSLLYILFSVSQEDEENVYTIMEEEEIWKKINDIDADEISTNTEAGEAKTCLLIDEFNVLYEQLSKKIQYNSNDRNE</sequence>
<organism evidence="1 2">
    <name type="scientific">Tritrichomonas musculus</name>
    <dbReference type="NCBI Taxonomy" id="1915356"/>
    <lineage>
        <taxon>Eukaryota</taxon>
        <taxon>Metamonada</taxon>
        <taxon>Parabasalia</taxon>
        <taxon>Tritrichomonadida</taxon>
        <taxon>Tritrichomonadidae</taxon>
        <taxon>Tritrichomonas</taxon>
    </lineage>
</organism>
<dbReference type="InterPro" id="IPR016024">
    <property type="entry name" value="ARM-type_fold"/>
</dbReference>
<evidence type="ECO:0000313" key="1">
    <source>
        <dbReference type="EMBL" id="KAK8881538.1"/>
    </source>
</evidence>
<gene>
    <name evidence="1" type="ORF">M9Y10_004280</name>
</gene>
<protein>
    <submittedName>
        <fullName evidence="1">Uncharacterized protein</fullName>
    </submittedName>
</protein>
<dbReference type="Proteomes" id="UP001470230">
    <property type="component" value="Unassembled WGS sequence"/>
</dbReference>
<dbReference type="Gene3D" id="1.25.10.10">
    <property type="entry name" value="Leucine-rich Repeat Variant"/>
    <property type="match status" value="1"/>
</dbReference>
<proteinExistence type="predicted"/>